<sequence>MNRHGTRRRQSPARPRSSKKSLLQEAGVCEGQVTPPRSRCVCEVTPPVLRGHYVWSFLPVLPHGPVFCKDVDVLV</sequence>
<reference evidence="2" key="1">
    <citation type="submission" date="2023-11" db="EMBL/GenBank/DDBJ databases">
        <title>Genome assemblies of two species of porcelain crab, Petrolisthes cinctipes and Petrolisthes manimaculis (Anomura: Porcellanidae).</title>
        <authorList>
            <person name="Angst P."/>
        </authorList>
    </citation>
    <scope>NUCLEOTIDE SEQUENCE</scope>
    <source>
        <strain evidence="2">PB745_02</strain>
        <tissue evidence="2">Gill</tissue>
    </source>
</reference>
<organism evidence="2 3">
    <name type="scientific">Petrolisthes manimaculis</name>
    <dbReference type="NCBI Taxonomy" id="1843537"/>
    <lineage>
        <taxon>Eukaryota</taxon>
        <taxon>Metazoa</taxon>
        <taxon>Ecdysozoa</taxon>
        <taxon>Arthropoda</taxon>
        <taxon>Crustacea</taxon>
        <taxon>Multicrustacea</taxon>
        <taxon>Malacostraca</taxon>
        <taxon>Eumalacostraca</taxon>
        <taxon>Eucarida</taxon>
        <taxon>Decapoda</taxon>
        <taxon>Pleocyemata</taxon>
        <taxon>Anomura</taxon>
        <taxon>Galatheoidea</taxon>
        <taxon>Porcellanidae</taxon>
        <taxon>Petrolisthes</taxon>
    </lineage>
</organism>
<evidence type="ECO:0000313" key="3">
    <source>
        <dbReference type="Proteomes" id="UP001292094"/>
    </source>
</evidence>
<accession>A0AAE1U2Z9</accession>
<feature type="region of interest" description="Disordered" evidence="1">
    <location>
        <begin position="1"/>
        <end position="28"/>
    </location>
</feature>
<dbReference type="EMBL" id="JAWZYT010002110">
    <property type="protein sequence ID" value="KAK4306591.1"/>
    <property type="molecule type" value="Genomic_DNA"/>
</dbReference>
<dbReference type="AlphaFoldDB" id="A0AAE1U2Z9"/>
<dbReference type="Proteomes" id="UP001292094">
    <property type="component" value="Unassembled WGS sequence"/>
</dbReference>
<evidence type="ECO:0000256" key="1">
    <source>
        <dbReference type="SAM" id="MobiDB-lite"/>
    </source>
</evidence>
<feature type="compositionally biased region" description="Basic residues" evidence="1">
    <location>
        <begin position="1"/>
        <end position="19"/>
    </location>
</feature>
<evidence type="ECO:0000313" key="2">
    <source>
        <dbReference type="EMBL" id="KAK4306591.1"/>
    </source>
</evidence>
<gene>
    <name evidence="2" type="ORF">Pmani_021598</name>
</gene>
<protein>
    <submittedName>
        <fullName evidence="2">Uncharacterized protein</fullName>
    </submittedName>
</protein>
<comment type="caution">
    <text evidence="2">The sequence shown here is derived from an EMBL/GenBank/DDBJ whole genome shotgun (WGS) entry which is preliminary data.</text>
</comment>
<keyword evidence="3" id="KW-1185">Reference proteome</keyword>
<proteinExistence type="predicted"/>
<name>A0AAE1U2Z9_9EUCA</name>